<evidence type="ECO:0000256" key="2">
    <source>
        <dbReference type="ARBA" id="ARBA00013064"/>
    </source>
</evidence>
<dbReference type="Proteomes" id="UP000663860">
    <property type="component" value="Unassembled WGS sequence"/>
</dbReference>
<comment type="caution">
    <text evidence="6">The sequence shown here is derived from an EMBL/GenBank/DDBJ whole genome shotgun (WGS) entry which is preliminary data.</text>
</comment>
<dbReference type="Pfam" id="PF14671">
    <property type="entry name" value="DSPn"/>
    <property type="match status" value="1"/>
</dbReference>
<dbReference type="AlphaFoldDB" id="A0A814X272"/>
<organism evidence="6 7">
    <name type="scientific">Adineta steineri</name>
    <dbReference type="NCBI Taxonomy" id="433720"/>
    <lineage>
        <taxon>Eukaryota</taxon>
        <taxon>Metazoa</taxon>
        <taxon>Spiralia</taxon>
        <taxon>Gnathifera</taxon>
        <taxon>Rotifera</taxon>
        <taxon>Eurotatoria</taxon>
        <taxon>Bdelloidea</taxon>
        <taxon>Adinetida</taxon>
        <taxon>Adinetidae</taxon>
        <taxon>Adineta</taxon>
    </lineage>
</organism>
<dbReference type="SUPFAM" id="SSF52799">
    <property type="entry name" value="(Phosphotyrosine protein) phosphatases II"/>
    <property type="match status" value="2"/>
</dbReference>
<dbReference type="InterPro" id="IPR044506">
    <property type="entry name" value="CDC14_C"/>
</dbReference>
<evidence type="ECO:0000259" key="5">
    <source>
        <dbReference type="Pfam" id="PF14671"/>
    </source>
</evidence>
<reference evidence="6" key="1">
    <citation type="submission" date="2021-02" db="EMBL/GenBank/DDBJ databases">
        <authorList>
            <person name="Nowell W R."/>
        </authorList>
    </citation>
    <scope>NUCLEOTIDE SEQUENCE</scope>
</reference>
<keyword evidence="3" id="KW-0378">Hydrolase</keyword>
<dbReference type="EC" id="3.1.3.48" evidence="2"/>
<feature type="domain" description="Dual specificity/tyrosine protein phosphatase N-terminal" evidence="5">
    <location>
        <begin position="21"/>
        <end position="163"/>
    </location>
</feature>
<dbReference type="InterPro" id="IPR029260">
    <property type="entry name" value="DSPn"/>
</dbReference>
<accession>A0A814X272</accession>
<evidence type="ECO:0000313" key="6">
    <source>
        <dbReference type="EMBL" id="CAF1209858.1"/>
    </source>
</evidence>
<evidence type="ECO:0000256" key="1">
    <source>
        <dbReference type="ARBA" id="ARBA00007315"/>
    </source>
</evidence>
<dbReference type="EMBL" id="CAJNOE010000426">
    <property type="protein sequence ID" value="CAF1209858.1"/>
    <property type="molecule type" value="Genomic_DNA"/>
</dbReference>
<dbReference type="GO" id="GO:0004725">
    <property type="term" value="F:protein tyrosine phosphatase activity"/>
    <property type="evidence" value="ECO:0007669"/>
    <property type="project" value="UniProtKB-EC"/>
</dbReference>
<gene>
    <name evidence="6" type="ORF">IZO911_LOCUS29110</name>
</gene>
<dbReference type="Gene3D" id="3.90.190.10">
    <property type="entry name" value="Protein tyrosine phosphatase superfamily"/>
    <property type="match status" value="2"/>
</dbReference>
<dbReference type="InterPro" id="IPR029021">
    <property type="entry name" value="Prot-tyrosine_phosphatase-like"/>
</dbReference>
<comment type="similarity">
    <text evidence="1">Belongs to the protein-tyrosine phosphatase family. Non-receptor class CDC14 subfamily.</text>
</comment>
<protein>
    <recommendedName>
        <fullName evidence="2">protein-tyrosine-phosphatase</fullName>
        <ecNumber evidence="2">3.1.3.48</ecNumber>
    </recommendedName>
</protein>
<dbReference type="FunFam" id="3.90.190.10:FF:000006">
    <property type="entry name" value="Dual specificity protein phosphatase CDC14B"/>
    <property type="match status" value="2"/>
</dbReference>
<name>A0A814X272_9BILA</name>
<proteinExistence type="inferred from homology"/>
<keyword evidence="4" id="KW-0904">Protein phosphatase</keyword>
<evidence type="ECO:0000256" key="4">
    <source>
        <dbReference type="ARBA" id="ARBA00022912"/>
    </source>
</evidence>
<dbReference type="PANTHER" id="PTHR23339">
    <property type="entry name" value="TYROSINE SPECIFIC PROTEIN PHOSPHATASE AND DUAL SPECIFICITY PROTEIN PHOSPHATASE"/>
    <property type="match status" value="1"/>
</dbReference>
<evidence type="ECO:0000313" key="7">
    <source>
        <dbReference type="Proteomes" id="UP000663860"/>
    </source>
</evidence>
<dbReference type="CDD" id="cd17657">
    <property type="entry name" value="CDC14_N"/>
    <property type="match status" value="1"/>
</dbReference>
<dbReference type="CDD" id="cd14499">
    <property type="entry name" value="CDC14_C"/>
    <property type="match status" value="1"/>
</dbReference>
<dbReference type="InterPro" id="IPR050561">
    <property type="entry name" value="PTP"/>
</dbReference>
<sequence>MTNGSAGGISSETDIIGTASEIIKDRLYFATLRIRPKSSVRSHYFSIDDEFTYEHFYSDFGPLNLASVHQYCTKLNKKLNNPSLAHKRIIHFTKVDPKKRANAAFLIAAYSIICLKRTPEEAFRPLISGINTTHSFLPFRDASLGSSSYNLTLLDTLQGLHKAILHGFFDFENFDLDEYEHYEKVENGDLNWIIPRKLLAFSGPHSKSKIENGYPLHAPEAYFTYFRKRNVSTIIRLNKKIYDAKRFTDAGFEHYDLFFSDGSTPNDAITLKFISIVEQAKGGVAVHCKGKNRSIKNIFIKYDFGLFPQAGLGRTGTLIGAYLMKHHKFTAAEVIAWLRICRPGSVIGPQQNYLEEKQAWLWSLGDLHRIKDRSRNVPGFSAHSAVDLGTHNSYRYTVGENNNVEEEKEGEITQGDRLNEIKARRMQHHQQQQHHHTNLLLHPTSSFKRAHTTLASSTHVPYREISSAGIRRFYVQTPMTPSNILINSVSRKPRSYISSAASMMKTPIYPTGRYMNVAARNLGTTLTVADSNNRHAISSSFLKAVQRGKSSMVTSSLGSHSYYTRSKSVYY</sequence>
<evidence type="ECO:0000256" key="3">
    <source>
        <dbReference type="ARBA" id="ARBA00022801"/>
    </source>
</evidence>